<keyword evidence="3" id="KW-1185">Reference proteome</keyword>
<dbReference type="RefSeq" id="WP_262991115.1">
    <property type="nucleotide sequence ID" value="NZ_JAOTEN010000003.1"/>
</dbReference>
<dbReference type="InterPro" id="IPR029044">
    <property type="entry name" value="Nucleotide-diphossugar_trans"/>
</dbReference>
<dbReference type="PANTHER" id="PTHR43685:SF2">
    <property type="entry name" value="GLYCOSYLTRANSFERASE 2-LIKE DOMAIN-CONTAINING PROTEIN"/>
    <property type="match status" value="1"/>
</dbReference>
<dbReference type="InterPro" id="IPR050834">
    <property type="entry name" value="Glycosyltransf_2"/>
</dbReference>
<protein>
    <submittedName>
        <fullName evidence="2">Glycosyltransferase</fullName>
        <ecNumber evidence="2">2.4.-.-</ecNumber>
    </submittedName>
</protein>
<organism evidence="2 3">
    <name type="scientific">Chryseobacterium gilvum</name>
    <dbReference type="NCBI Taxonomy" id="2976534"/>
    <lineage>
        <taxon>Bacteria</taxon>
        <taxon>Pseudomonadati</taxon>
        <taxon>Bacteroidota</taxon>
        <taxon>Flavobacteriia</taxon>
        <taxon>Flavobacteriales</taxon>
        <taxon>Weeksellaceae</taxon>
        <taxon>Chryseobacterium group</taxon>
        <taxon>Chryseobacterium</taxon>
    </lineage>
</organism>
<reference evidence="3" key="1">
    <citation type="submission" date="2023-07" db="EMBL/GenBank/DDBJ databases">
        <title>Chryseobacterium sp. GMJ5 Genome sequencing and assembly.</title>
        <authorList>
            <person name="Jung Y."/>
        </authorList>
    </citation>
    <scope>NUCLEOTIDE SEQUENCE [LARGE SCALE GENOMIC DNA]</scope>
    <source>
        <strain evidence="3">GMJ5</strain>
    </source>
</reference>
<dbReference type="Gene3D" id="3.90.550.10">
    <property type="entry name" value="Spore Coat Polysaccharide Biosynthesis Protein SpsA, Chain A"/>
    <property type="match status" value="1"/>
</dbReference>
<name>A0ABT2W1H3_9FLAO</name>
<dbReference type="SUPFAM" id="SSF53448">
    <property type="entry name" value="Nucleotide-diphospho-sugar transferases"/>
    <property type="match status" value="1"/>
</dbReference>
<feature type="domain" description="Glycosyltransferase 2-like" evidence="1">
    <location>
        <begin position="13"/>
        <end position="152"/>
    </location>
</feature>
<evidence type="ECO:0000259" key="1">
    <source>
        <dbReference type="Pfam" id="PF00535"/>
    </source>
</evidence>
<evidence type="ECO:0000313" key="3">
    <source>
        <dbReference type="Proteomes" id="UP001208114"/>
    </source>
</evidence>
<keyword evidence="2" id="KW-0808">Transferase</keyword>
<gene>
    <name evidence="2" type="ORF">N0B16_11640</name>
</gene>
<dbReference type="Proteomes" id="UP001208114">
    <property type="component" value="Unassembled WGS sequence"/>
</dbReference>
<dbReference type="InterPro" id="IPR001173">
    <property type="entry name" value="Glyco_trans_2-like"/>
</dbReference>
<dbReference type="Pfam" id="PF00535">
    <property type="entry name" value="Glycos_transf_2"/>
    <property type="match status" value="1"/>
</dbReference>
<dbReference type="GO" id="GO:0016757">
    <property type="term" value="F:glycosyltransferase activity"/>
    <property type="evidence" value="ECO:0007669"/>
    <property type="project" value="UniProtKB-KW"/>
</dbReference>
<evidence type="ECO:0000313" key="2">
    <source>
        <dbReference type="EMBL" id="MCU7615092.1"/>
    </source>
</evidence>
<dbReference type="PANTHER" id="PTHR43685">
    <property type="entry name" value="GLYCOSYLTRANSFERASE"/>
    <property type="match status" value="1"/>
</dbReference>
<proteinExistence type="predicted"/>
<keyword evidence="2" id="KW-0328">Glycosyltransferase</keyword>
<sequence length="307" mass="35596">MLENNFDKMPLVSVVVITYNSSEFIIETLESIKKQTYPSIELIVSDDGSKDSTIELCNNWFRDNEKRFSAMQVITVEKNTGIPANCNRGFNASKGSWIKLIAGDDLLAEEYIEKMMGYSKNHPDCEIIHSPVIKFSKENDGSKKLMYPTSDDEKKLNRDVSSEKQFHILSMACPINAPSVIMKKSLFERNGNLDETIPNCEDWPYWLKITKNGTKFHYIDEALIYYRIHGKSTYSSGKNALYIHPFFRTEKIIFEKYIKDHVSSFQKNITEYDYFLKNLFAESKASVPTKILFRTLRLPVELYYKLA</sequence>
<dbReference type="EMBL" id="JAOTEN010000003">
    <property type="protein sequence ID" value="MCU7615092.1"/>
    <property type="molecule type" value="Genomic_DNA"/>
</dbReference>
<comment type="caution">
    <text evidence="2">The sequence shown here is derived from an EMBL/GenBank/DDBJ whole genome shotgun (WGS) entry which is preliminary data.</text>
</comment>
<accession>A0ABT2W1H3</accession>
<dbReference type="EC" id="2.4.-.-" evidence="2"/>